<dbReference type="EMBL" id="JANPWB010000016">
    <property type="protein sequence ID" value="KAJ1084220.1"/>
    <property type="molecule type" value="Genomic_DNA"/>
</dbReference>
<dbReference type="Proteomes" id="UP001066276">
    <property type="component" value="Chromosome 12"/>
</dbReference>
<sequence>MSEPAPAGRRHRGRHVRAIGSAICRHFKQEQSVQGASSWSHAGIAPQKRASFSSWVRRVRAGTEKLDVNRNYMGSAHNP</sequence>
<dbReference type="AlphaFoldDB" id="A0AAV7L1A9"/>
<accession>A0AAV7L1A9</accession>
<gene>
    <name evidence="1" type="ORF">NDU88_004372</name>
</gene>
<name>A0AAV7L1A9_PLEWA</name>
<protein>
    <submittedName>
        <fullName evidence="1">Uncharacterized protein</fullName>
    </submittedName>
</protein>
<evidence type="ECO:0000313" key="1">
    <source>
        <dbReference type="EMBL" id="KAJ1084220.1"/>
    </source>
</evidence>
<reference evidence="1" key="1">
    <citation type="journal article" date="2022" name="bioRxiv">
        <title>Sequencing and chromosome-scale assembly of the giantPleurodeles waltlgenome.</title>
        <authorList>
            <person name="Brown T."/>
            <person name="Elewa A."/>
            <person name="Iarovenko S."/>
            <person name="Subramanian E."/>
            <person name="Araus A.J."/>
            <person name="Petzold A."/>
            <person name="Susuki M."/>
            <person name="Suzuki K.-i.T."/>
            <person name="Hayashi T."/>
            <person name="Toyoda A."/>
            <person name="Oliveira C."/>
            <person name="Osipova E."/>
            <person name="Leigh N.D."/>
            <person name="Simon A."/>
            <person name="Yun M.H."/>
        </authorList>
    </citation>
    <scope>NUCLEOTIDE SEQUENCE</scope>
    <source>
        <strain evidence="1">20211129_DDA</strain>
        <tissue evidence="1">Liver</tissue>
    </source>
</reference>
<comment type="caution">
    <text evidence="1">The sequence shown here is derived from an EMBL/GenBank/DDBJ whole genome shotgun (WGS) entry which is preliminary data.</text>
</comment>
<keyword evidence="2" id="KW-1185">Reference proteome</keyword>
<evidence type="ECO:0000313" key="2">
    <source>
        <dbReference type="Proteomes" id="UP001066276"/>
    </source>
</evidence>
<proteinExistence type="predicted"/>
<organism evidence="1 2">
    <name type="scientific">Pleurodeles waltl</name>
    <name type="common">Iberian ribbed newt</name>
    <dbReference type="NCBI Taxonomy" id="8319"/>
    <lineage>
        <taxon>Eukaryota</taxon>
        <taxon>Metazoa</taxon>
        <taxon>Chordata</taxon>
        <taxon>Craniata</taxon>
        <taxon>Vertebrata</taxon>
        <taxon>Euteleostomi</taxon>
        <taxon>Amphibia</taxon>
        <taxon>Batrachia</taxon>
        <taxon>Caudata</taxon>
        <taxon>Salamandroidea</taxon>
        <taxon>Salamandridae</taxon>
        <taxon>Pleurodelinae</taxon>
        <taxon>Pleurodeles</taxon>
    </lineage>
</organism>